<reference evidence="2 3" key="1">
    <citation type="submission" date="2019-03" db="EMBL/GenBank/DDBJ databases">
        <title>Genomic Encyclopedia of Type Strains, Phase IV (KMG-IV): sequencing the most valuable type-strain genomes for metagenomic binning, comparative biology and taxonomic classification.</title>
        <authorList>
            <person name="Goeker M."/>
        </authorList>
    </citation>
    <scope>NUCLEOTIDE SEQUENCE [LARGE SCALE GENOMIC DNA]</scope>
    <source>
        <strain evidence="2 3">DSM 16998</strain>
    </source>
</reference>
<sequence>MALPDLTMNQPDPKLNPHLEAALQRIRTAADQAAERSAEGMGVAALSATQTKRRDALLAAQFLFRRQVAVFSQQFTQTLREQVLKEMAPREPAPFAAAPKKVELSLMDDAAVEDLVTGDRVGLAIGHQSEWELREVDAYIGGLVATGATPPERNPLRPEVVGRALLAAVRAVTEEQDARQILIDELARALSLEMRGCYADIVDVFRTRGVRAQDLRVRGNENRGRGDFSRSQSGDAGPSMHGELPGSGGSHGGGYGGQSGGGPGGAYGGGQRGGGGSGFNSGYGGGQGGGRSIGQVDAEVMSLLRRLSFMPSDMMAFEAGGDGGMGSGNAYDMQVHDSESGVRALMAPNLIRAHRDELRQAATQPLDHMVIDVVGSLFDQILSDPKVPPQMARLVARLQLPVLRVALGDVTFFSSRRHPVRRFVNRIASLACAFDDFEEDPGRQFLAQVRELVQDVAEGDFDRMDIYESKLDALEGFIGQQNEAVVRAQGDAPAMLARKEVDLRLQQRYRQQLRASLAPVTLPEFLRVFLGEVWSQAVVLAARRGGDASEQTQRMRAMGRDLVMSVQPKGSSSQRQAFLAQLPKLMKTLNEGLDLIAWPEPSRKAFFGELLPAHADSLKGQALTALDQNMLIKQLDAIFLAPLPREEELDRSGPASLPQDLDVDQTFSSAEASQVGLVEEAKVDWNGEVDIDLSADAPLQAADISLDGLPAAEPMEAMSGASLMDNLQLGFAYQMHTDGKWLKVRLAHISPGRSFFLFTHGAKHQQTLTMTARMLKRLCETDRLRAFENAYLLERATARARKQLAALTANSRH</sequence>
<evidence type="ECO:0000313" key="2">
    <source>
        <dbReference type="EMBL" id="TDP63390.1"/>
    </source>
</evidence>
<dbReference type="Pfam" id="PF07793">
    <property type="entry name" value="DUF1631"/>
    <property type="match status" value="1"/>
</dbReference>
<proteinExistence type="predicted"/>
<feature type="compositionally biased region" description="Basic and acidic residues" evidence="1">
    <location>
        <begin position="216"/>
        <end position="228"/>
    </location>
</feature>
<protein>
    <submittedName>
        <fullName evidence="2">Uncharacterized protein DUF1631</fullName>
    </submittedName>
</protein>
<dbReference type="InParanoid" id="A0A4R6QIQ4"/>
<feature type="region of interest" description="Disordered" evidence="1">
    <location>
        <begin position="216"/>
        <end position="273"/>
    </location>
</feature>
<comment type="caution">
    <text evidence="2">The sequence shown here is derived from an EMBL/GenBank/DDBJ whole genome shotgun (WGS) entry which is preliminary data.</text>
</comment>
<keyword evidence="3" id="KW-1185">Reference proteome</keyword>
<dbReference type="InterPro" id="IPR012434">
    <property type="entry name" value="DUF1631"/>
</dbReference>
<name>A0A4R6QIQ4_9BURK</name>
<dbReference type="AlphaFoldDB" id="A0A4R6QIQ4"/>
<organism evidence="2 3">
    <name type="scientific">Roseateles toxinivorans</name>
    <dbReference type="NCBI Taxonomy" id="270368"/>
    <lineage>
        <taxon>Bacteria</taxon>
        <taxon>Pseudomonadati</taxon>
        <taxon>Pseudomonadota</taxon>
        <taxon>Betaproteobacteria</taxon>
        <taxon>Burkholderiales</taxon>
        <taxon>Sphaerotilaceae</taxon>
        <taxon>Roseateles</taxon>
    </lineage>
</organism>
<evidence type="ECO:0000313" key="3">
    <source>
        <dbReference type="Proteomes" id="UP000295361"/>
    </source>
</evidence>
<dbReference type="Proteomes" id="UP000295361">
    <property type="component" value="Unassembled WGS sequence"/>
</dbReference>
<feature type="compositionally biased region" description="Gly residues" evidence="1">
    <location>
        <begin position="245"/>
        <end position="273"/>
    </location>
</feature>
<dbReference type="EMBL" id="SNXS01000005">
    <property type="protein sequence ID" value="TDP63390.1"/>
    <property type="molecule type" value="Genomic_DNA"/>
</dbReference>
<accession>A0A4R6QIQ4</accession>
<gene>
    <name evidence="2" type="ORF">DES47_105396</name>
</gene>
<evidence type="ECO:0000256" key="1">
    <source>
        <dbReference type="SAM" id="MobiDB-lite"/>
    </source>
</evidence>